<organism evidence="1 2">
    <name type="scientific">Cylindrotheca closterium</name>
    <dbReference type="NCBI Taxonomy" id="2856"/>
    <lineage>
        <taxon>Eukaryota</taxon>
        <taxon>Sar</taxon>
        <taxon>Stramenopiles</taxon>
        <taxon>Ochrophyta</taxon>
        <taxon>Bacillariophyta</taxon>
        <taxon>Bacillariophyceae</taxon>
        <taxon>Bacillariophycidae</taxon>
        <taxon>Bacillariales</taxon>
        <taxon>Bacillariaceae</taxon>
        <taxon>Cylindrotheca</taxon>
    </lineage>
</organism>
<evidence type="ECO:0000313" key="2">
    <source>
        <dbReference type="Proteomes" id="UP001295423"/>
    </source>
</evidence>
<comment type="caution">
    <text evidence="1">The sequence shown here is derived from an EMBL/GenBank/DDBJ whole genome shotgun (WGS) entry which is preliminary data.</text>
</comment>
<sequence>MADQQDAAFANIAQTLQLLQQMLAAQAAAPIAVPAAAAPPAVAVPPTPILDSFDDATPFDISSRQGSTAVAHASAPLRTSWAGVLEELFQFVLLIQTRAAEVKWDAPPPNGILTYGTHHLLSDYHSISLATLQAEHTARVDPRAIQNSRCLYNCLASSITGDLRIEIFGQPGNLPTHGDGPSLFKRMIDTT</sequence>
<proteinExistence type="predicted"/>
<evidence type="ECO:0000313" key="1">
    <source>
        <dbReference type="EMBL" id="CAJ1948633.1"/>
    </source>
</evidence>
<name>A0AAD2FPR9_9STRA</name>
<feature type="non-terminal residue" evidence="1">
    <location>
        <position position="191"/>
    </location>
</feature>
<keyword evidence="2" id="KW-1185">Reference proteome</keyword>
<accession>A0AAD2FPR9</accession>
<dbReference type="AlphaFoldDB" id="A0AAD2FPR9"/>
<gene>
    <name evidence="1" type="ORF">CYCCA115_LOCUS11713</name>
</gene>
<dbReference type="EMBL" id="CAKOGP040001748">
    <property type="protein sequence ID" value="CAJ1948633.1"/>
    <property type="molecule type" value="Genomic_DNA"/>
</dbReference>
<dbReference type="Proteomes" id="UP001295423">
    <property type="component" value="Unassembled WGS sequence"/>
</dbReference>
<protein>
    <submittedName>
        <fullName evidence="1">Uncharacterized protein</fullName>
    </submittedName>
</protein>
<reference evidence="1" key="1">
    <citation type="submission" date="2023-08" db="EMBL/GenBank/DDBJ databases">
        <authorList>
            <person name="Audoor S."/>
            <person name="Bilcke G."/>
        </authorList>
    </citation>
    <scope>NUCLEOTIDE SEQUENCE</scope>
</reference>